<feature type="non-terminal residue" evidence="2">
    <location>
        <position position="198"/>
    </location>
</feature>
<organism evidence="2 3">
    <name type="scientific">Cinchona calisaya</name>
    <dbReference type="NCBI Taxonomy" id="153742"/>
    <lineage>
        <taxon>Eukaryota</taxon>
        <taxon>Viridiplantae</taxon>
        <taxon>Streptophyta</taxon>
        <taxon>Embryophyta</taxon>
        <taxon>Tracheophyta</taxon>
        <taxon>Spermatophyta</taxon>
        <taxon>Magnoliopsida</taxon>
        <taxon>eudicotyledons</taxon>
        <taxon>Gunneridae</taxon>
        <taxon>Pentapetalae</taxon>
        <taxon>asterids</taxon>
        <taxon>lamiids</taxon>
        <taxon>Gentianales</taxon>
        <taxon>Rubiaceae</taxon>
        <taxon>Cinchonoideae</taxon>
        <taxon>Cinchoneae</taxon>
        <taxon>Cinchona</taxon>
    </lineage>
</organism>
<accession>A0ABD2YFD0</accession>
<evidence type="ECO:0000313" key="2">
    <source>
        <dbReference type="EMBL" id="KAL3504900.1"/>
    </source>
</evidence>
<evidence type="ECO:0000313" key="3">
    <source>
        <dbReference type="Proteomes" id="UP001630127"/>
    </source>
</evidence>
<name>A0ABD2YFD0_9GENT</name>
<gene>
    <name evidence="2" type="ORF">ACH5RR_034741</name>
</gene>
<feature type="domain" description="EDR1/CTR1/ARMC3-like peptidase-like" evidence="1">
    <location>
        <begin position="138"/>
        <end position="189"/>
    </location>
</feature>
<dbReference type="Proteomes" id="UP001630127">
    <property type="component" value="Unassembled WGS sequence"/>
</dbReference>
<dbReference type="Pfam" id="PF14381">
    <property type="entry name" value="EDR1_CTR1_ARMC3_pept"/>
    <property type="match status" value="1"/>
</dbReference>
<reference evidence="2 3" key="1">
    <citation type="submission" date="2024-11" db="EMBL/GenBank/DDBJ databases">
        <title>A near-complete genome assembly of Cinchona calisaya.</title>
        <authorList>
            <person name="Lian D.C."/>
            <person name="Zhao X.W."/>
            <person name="Wei L."/>
        </authorList>
    </citation>
    <scope>NUCLEOTIDE SEQUENCE [LARGE SCALE GENOMIC DNA]</scope>
    <source>
        <tissue evidence="2">Nenye</tissue>
    </source>
</reference>
<dbReference type="AlphaFoldDB" id="A0ABD2YFD0"/>
<proteinExistence type="predicted"/>
<keyword evidence="3" id="KW-1185">Reference proteome</keyword>
<evidence type="ECO:0000259" key="1">
    <source>
        <dbReference type="Pfam" id="PF14381"/>
    </source>
</evidence>
<sequence>MRGTINIIGSSTRSSICFSIRSGNLMIVLILTKASEIQEESLQQKDDSGKCFKNMPSTREGTPVNKQDSIAYGYVPNMNSNKGKGKENPLTDRQDPSAAVINALLAFPNSGIELSGKVFCEAKGNSSILTGNYCYTQKLADYVGLPCRIARGCMYCVADHRSSCLVKVGDDRKFSREFIVDLVGEPGNVRGADSSINE</sequence>
<comment type="caution">
    <text evidence="2">The sequence shown here is derived from an EMBL/GenBank/DDBJ whole genome shotgun (WGS) entry which is preliminary data.</text>
</comment>
<protein>
    <recommendedName>
        <fullName evidence="1">EDR1/CTR1/ARMC3-like peptidase-like domain-containing protein</fullName>
    </recommendedName>
</protein>
<dbReference type="InterPro" id="IPR055164">
    <property type="entry name" value="EDR1/CTR1/ARMC3-like_pept-like"/>
</dbReference>
<dbReference type="EMBL" id="JBJUIK010000014">
    <property type="protein sequence ID" value="KAL3504900.1"/>
    <property type="molecule type" value="Genomic_DNA"/>
</dbReference>